<dbReference type="CDD" id="cd06225">
    <property type="entry name" value="HAMP"/>
    <property type="match status" value="1"/>
</dbReference>
<dbReference type="Proteomes" id="UP000248259">
    <property type="component" value="Unassembled WGS sequence"/>
</dbReference>
<comment type="similarity">
    <text evidence="3">Belongs to the methyl-accepting chemotaxis (MCP) protein family.</text>
</comment>
<keyword evidence="2 4" id="KW-0807">Transducer</keyword>
<dbReference type="SMART" id="SM00091">
    <property type="entry name" value="PAS"/>
    <property type="match status" value="1"/>
</dbReference>
<dbReference type="GO" id="GO:0004888">
    <property type="term" value="F:transmembrane signaling receptor activity"/>
    <property type="evidence" value="ECO:0007669"/>
    <property type="project" value="InterPro"/>
</dbReference>
<evidence type="ECO:0000259" key="8">
    <source>
        <dbReference type="PROSITE" id="PS50885"/>
    </source>
</evidence>
<dbReference type="CDD" id="cd11386">
    <property type="entry name" value="MCP_signal"/>
    <property type="match status" value="1"/>
</dbReference>
<dbReference type="AlphaFoldDB" id="A0A323US51"/>
<dbReference type="PANTHER" id="PTHR32089">
    <property type="entry name" value="METHYL-ACCEPTING CHEMOTAXIS PROTEIN MCPB"/>
    <property type="match status" value="1"/>
</dbReference>
<evidence type="ECO:0000259" key="6">
    <source>
        <dbReference type="PROSITE" id="PS50111"/>
    </source>
</evidence>
<dbReference type="InterPro" id="IPR000014">
    <property type="entry name" value="PAS"/>
</dbReference>
<sequence>MVDSLAANAQNAPFPKGKLVVLKYDMEFRITYANEACAEFLGTTREALIGTSMKDIAHPDVPQELLADVRGTTAAGRPWLGLSKLKHRSGGVAWSSALTIPIRKDGRNIGFMSLRSPVSAERVRTEEALYDAMRRKKSRYRSLDMPVRKAVSSASLLGLLGLFGGAMSAAVAYAGFATGLSSTAGQVMTLAGVTGLIAVPTLLGALWRRCVTEPASTLQAFERIAEGDLTSMLPVGRSDEMGRLMESLMYMQGRLKVMLDEIRLAATLTDAENAALLDQVASLQRAAQAQRDHILSVSAATEQNSAAVSEVASGARSSAEAAGNALSLVARGRDHLNQTVSAAERTVLAVEGANQTMKVLGESIQSIGTISAEIREISDQTNLLALNAAIEAARAGEVGRGFAVVADEVRKLAERTAHCTGNIAAMVGDIRRVADNVAGNMQQAVAQVGTASNSAGDSLTVIEHIEQGSGQVAKLAGHIADASTEHSTASEQIARDMEKISGLVEHSVASIEAVDRATDAVKAHIGNMRQLVGFFRVVA</sequence>
<evidence type="ECO:0000256" key="1">
    <source>
        <dbReference type="ARBA" id="ARBA00004370"/>
    </source>
</evidence>
<dbReference type="CDD" id="cd00130">
    <property type="entry name" value="PAS"/>
    <property type="match status" value="1"/>
</dbReference>
<feature type="transmembrane region" description="Helical" evidence="5">
    <location>
        <begin position="187"/>
        <end position="207"/>
    </location>
</feature>
<comment type="caution">
    <text evidence="9">The sequence shown here is derived from an EMBL/GenBank/DDBJ whole genome shotgun (WGS) entry which is preliminary data.</text>
</comment>
<evidence type="ECO:0000313" key="10">
    <source>
        <dbReference type="Proteomes" id="UP000248259"/>
    </source>
</evidence>
<dbReference type="PROSITE" id="PS50112">
    <property type="entry name" value="PAS"/>
    <property type="match status" value="1"/>
</dbReference>
<dbReference type="InterPro" id="IPR035965">
    <property type="entry name" value="PAS-like_dom_sf"/>
</dbReference>
<comment type="subcellular location">
    <subcellularLocation>
        <location evidence="1">Membrane</location>
    </subcellularLocation>
</comment>
<dbReference type="PRINTS" id="PR00260">
    <property type="entry name" value="CHEMTRNSDUCR"/>
</dbReference>
<feature type="transmembrane region" description="Helical" evidence="5">
    <location>
        <begin position="150"/>
        <end position="175"/>
    </location>
</feature>
<dbReference type="InterPro" id="IPR013656">
    <property type="entry name" value="PAS_4"/>
</dbReference>
<evidence type="ECO:0000256" key="5">
    <source>
        <dbReference type="SAM" id="Phobius"/>
    </source>
</evidence>
<accession>A0A323US51</accession>
<dbReference type="SUPFAM" id="SSF55785">
    <property type="entry name" value="PYP-like sensor domain (PAS domain)"/>
    <property type="match status" value="1"/>
</dbReference>
<dbReference type="PROSITE" id="PS50111">
    <property type="entry name" value="CHEMOTAXIS_TRANSDUC_2"/>
    <property type="match status" value="1"/>
</dbReference>
<dbReference type="RefSeq" id="WP_110525688.1">
    <property type="nucleotide sequence ID" value="NZ_QKOE01000010.1"/>
</dbReference>
<evidence type="ECO:0000256" key="3">
    <source>
        <dbReference type="ARBA" id="ARBA00029447"/>
    </source>
</evidence>
<evidence type="ECO:0008006" key="11">
    <source>
        <dbReference type="Google" id="ProtNLM"/>
    </source>
</evidence>
<dbReference type="InterPro" id="IPR004089">
    <property type="entry name" value="MCPsignal_dom"/>
</dbReference>
<keyword evidence="5" id="KW-0472">Membrane</keyword>
<dbReference type="Pfam" id="PF00672">
    <property type="entry name" value="HAMP"/>
    <property type="match status" value="1"/>
</dbReference>
<dbReference type="Pfam" id="PF00015">
    <property type="entry name" value="MCPsignal"/>
    <property type="match status" value="1"/>
</dbReference>
<reference evidence="9 10" key="1">
    <citation type="submission" date="2018-06" db="EMBL/GenBank/DDBJ databases">
        <title>Azoarcus communis strain SWub3 genome.</title>
        <authorList>
            <person name="Zorraquino Salvo V."/>
            <person name="Toubiana D."/>
            <person name="Blumwald E."/>
        </authorList>
    </citation>
    <scope>NUCLEOTIDE SEQUENCE [LARGE SCALE GENOMIC DNA]</scope>
    <source>
        <strain evidence="9 10">SWub3</strain>
    </source>
</reference>
<dbReference type="Gene3D" id="3.30.450.20">
    <property type="entry name" value="PAS domain"/>
    <property type="match status" value="1"/>
</dbReference>
<proteinExistence type="inferred from homology"/>
<evidence type="ECO:0000259" key="7">
    <source>
        <dbReference type="PROSITE" id="PS50112"/>
    </source>
</evidence>
<protein>
    <recommendedName>
        <fullName evidence="11">Chemotaxis protein</fullName>
    </recommendedName>
</protein>
<dbReference type="GO" id="GO:0016020">
    <property type="term" value="C:membrane"/>
    <property type="evidence" value="ECO:0007669"/>
    <property type="project" value="UniProtKB-SubCell"/>
</dbReference>
<evidence type="ECO:0000256" key="2">
    <source>
        <dbReference type="ARBA" id="ARBA00023224"/>
    </source>
</evidence>
<feature type="domain" description="PAS" evidence="7">
    <location>
        <begin position="21"/>
        <end position="60"/>
    </location>
</feature>
<evidence type="ECO:0000256" key="4">
    <source>
        <dbReference type="PROSITE-ProRule" id="PRU00284"/>
    </source>
</evidence>
<dbReference type="NCBIfam" id="TIGR00229">
    <property type="entry name" value="sensory_box"/>
    <property type="match status" value="1"/>
</dbReference>
<dbReference type="InterPro" id="IPR004090">
    <property type="entry name" value="Chemotax_Me-accpt_rcpt"/>
</dbReference>
<keyword evidence="5" id="KW-0812">Transmembrane</keyword>
<dbReference type="PANTHER" id="PTHR32089:SF112">
    <property type="entry name" value="LYSOZYME-LIKE PROTEIN-RELATED"/>
    <property type="match status" value="1"/>
</dbReference>
<dbReference type="OrthoDB" id="9813966at2"/>
<organism evidence="9 10">
    <name type="scientific">Parazoarcus communis SWub3 = DSM 12120</name>
    <dbReference type="NCBI Taxonomy" id="1121029"/>
    <lineage>
        <taxon>Bacteria</taxon>
        <taxon>Pseudomonadati</taxon>
        <taxon>Pseudomonadota</taxon>
        <taxon>Betaproteobacteria</taxon>
        <taxon>Rhodocyclales</taxon>
        <taxon>Zoogloeaceae</taxon>
        <taxon>Parazoarcus</taxon>
    </lineage>
</organism>
<dbReference type="FunFam" id="1.10.287.950:FF:000001">
    <property type="entry name" value="Methyl-accepting chemotaxis sensory transducer"/>
    <property type="match status" value="1"/>
</dbReference>
<dbReference type="GO" id="GO:0006935">
    <property type="term" value="P:chemotaxis"/>
    <property type="evidence" value="ECO:0007669"/>
    <property type="project" value="InterPro"/>
</dbReference>
<dbReference type="Pfam" id="PF08448">
    <property type="entry name" value="PAS_4"/>
    <property type="match status" value="1"/>
</dbReference>
<dbReference type="Gene3D" id="1.10.287.950">
    <property type="entry name" value="Methyl-accepting chemotaxis protein"/>
    <property type="match status" value="1"/>
</dbReference>
<feature type="domain" description="Methyl-accepting transducer" evidence="6">
    <location>
        <begin position="265"/>
        <end position="501"/>
    </location>
</feature>
<dbReference type="SUPFAM" id="SSF58104">
    <property type="entry name" value="Methyl-accepting chemotaxis protein (MCP) signaling domain"/>
    <property type="match status" value="1"/>
</dbReference>
<feature type="domain" description="HAMP" evidence="8">
    <location>
        <begin position="219"/>
        <end position="260"/>
    </location>
</feature>
<dbReference type="GO" id="GO:0007165">
    <property type="term" value="P:signal transduction"/>
    <property type="evidence" value="ECO:0007669"/>
    <property type="project" value="UniProtKB-KW"/>
</dbReference>
<dbReference type="EMBL" id="QKOE01000010">
    <property type="protein sequence ID" value="PZA15862.1"/>
    <property type="molecule type" value="Genomic_DNA"/>
</dbReference>
<dbReference type="SMART" id="SM00283">
    <property type="entry name" value="MA"/>
    <property type="match status" value="1"/>
</dbReference>
<dbReference type="PROSITE" id="PS50885">
    <property type="entry name" value="HAMP"/>
    <property type="match status" value="1"/>
</dbReference>
<dbReference type="InterPro" id="IPR003660">
    <property type="entry name" value="HAMP_dom"/>
</dbReference>
<keyword evidence="5" id="KW-1133">Transmembrane helix</keyword>
<gene>
    <name evidence="9" type="ORF">DNK49_14070</name>
</gene>
<evidence type="ECO:0000313" key="9">
    <source>
        <dbReference type="EMBL" id="PZA15862.1"/>
    </source>
</evidence>
<keyword evidence="10" id="KW-1185">Reference proteome</keyword>
<name>A0A323US51_9RHOO</name>